<dbReference type="OMA" id="TIWDLYT"/>
<reference evidence="3 4" key="1">
    <citation type="journal article" date="2004" name="Science">
        <title>The Ashbya gossypii genome as a tool for mapping the ancient Saccharomyces cerevisiae genome.</title>
        <authorList>
            <person name="Dietrich F.S."/>
            <person name="Voegeli S."/>
            <person name="Brachat S."/>
            <person name="Lerch A."/>
            <person name="Gates K."/>
            <person name="Steiner S."/>
            <person name="Mohr C."/>
            <person name="Pohlmann R."/>
            <person name="Luedi P."/>
            <person name="Choi S."/>
            <person name="Wing R.A."/>
            <person name="Flavier A."/>
            <person name="Gaffney T.D."/>
            <person name="Philippsen P."/>
        </authorList>
    </citation>
    <scope>NUCLEOTIDE SEQUENCE [LARGE SCALE GENOMIC DNA]</scope>
    <source>
        <strain evidence="4">ATCC 10895 / CBS 109.51 / FGSC 9923 / NRRL Y-1056</strain>
    </source>
</reference>
<feature type="region of interest" description="Disordered" evidence="1">
    <location>
        <begin position="24"/>
        <end position="64"/>
    </location>
</feature>
<dbReference type="GO" id="GO:0000978">
    <property type="term" value="F:RNA polymerase II cis-regulatory region sequence-specific DNA binding"/>
    <property type="evidence" value="ECO:0000318"/>
    <property type="project" value="GO_Central"/>
</dbReference>
<dbReference type="InParanoid" id="Q758V3"/>
<accession>Q758V3</accession>
<protein>
    <submittedName>
        <fullName evidence="3">AEL245Wp</fullName>
    </submittedName>
</protein>
<dbReference type="InterPro" id="IPR038279">
    <property type="entry name" value="Ndc10_dom2_sf"/>
</dbReference>
<dbReference type="PANTHER" id="PTHR37784">
    <property type="entry name" value="PROTEIN MSN1"/>
    <property type="match status" value="1"/>
</dbReference>
<dbReference type="EMBL" id="AE016818">
    <property type="protein sequence ID" value="AAS52440.1"/>
    <property type="molecule type" value="Genomic_DNA"/>
</dbReference>
<dbReference type="HOGENOM" id="CLU_004933_0_0_1"/>
<dbReference type="FunCoup" id="Q758V3">
    <property type="interactions" value="1154"/>
</dbReference>
<sequence>MDTINLSTNLHDWLEDPMLQVSDSRGAGSVGASTTLSPPGMKHLELSQSNPTPSPRSSVSMNRGSHCRSGLYELVQRVPLDENSLLAYVLQQYFHVHEKKEAELLTLVDIILDQTYPHSLTLRKLRYDSTYFRYFGTISRENDITRCPVFYVSLYFYMTWGLPARKQISWDTFSTIPLLSNPPGDEYGPGASCSKPESQNHSMSNKITRSVSVPAQLKQSVYPWLAQLKEDMNQKDRVNYKLYSLIELFQYLSECIVQDIAFLECTGQLPAVRELLREGNQKLFGSAMFAKYKEEMRQQLDGEVVNKDWHNSILLRMEEKFNQLTAKTAQDNTKLNSEISDLKGKLNSMSSMISQLLESQRQLISRSSSHVPALSGTAVSALDKALQQPLSLNDTASALAPISVLPSLSQQHLADGKRKLPLPSAPSPLDHSAGATLKKFRFEDRVLEGTAGTPNNLGSPLEPLLSRAISSPRIPITSLTTQIPPTLAAATPPLHVRPQNTRILQEPRQAADPTTAAMTLTQDCINTVMADELELQKAPLDESVHNLAVNNTASSNGGPNESIKYKLSRDNKTIWDLYTEWYKGFDGKPSIKSLIERYGWRRWKVSDDSHFFPTRRIIINYIEKECDRGVAMGKYPSTLDREAVRKLVAKDLENFRVTNSLTLNSLSLYFRNLTREQREICIYNNFTDWSLLILPEEEKTKYCKRKQGSSSE</sequence>
<dbReference type="RefSeq" id="NP_984616.1">
    <property type="nucleotide sequence ID" value="NM_209969.1"/>
</dbReference>
<gene>
    <name evidence="3" type="ORF">AGOS_AEL245W</name>
</gene>
<dbReference type="GO" id="GO:0000981">
    <property type="term" value="F:DNA-binding transcription factor activity, RNA polymerase II-specific"/>
    <property type="evidence" value="ECO:0000318"/>
    <property type="project" value="GO_Central"/>
</dbReference>
<keyword evidence="4" id="KW-1185">Reference proteome</keyword>
<dbReference type="KEGG" id="ago:AGOS_AEL245W"/>
<dbReference type="InterPro" id="IPR022210">
    <property type="entry name" value="TF_GCR1-like"/>
</dbReference>
<dbReference type="GO" id="GO:0060963">
    <property type="term" value="P:positive regulation of ribosomal protein gene transcription by RNA polymerase II"/>
    <property type="evidence" value="ECO:0000318"/>
    <property type="project" value="GO_Central"/>
</dbReference>
<feature type="compositionally biased region" description="Polar residues" evidence="1">
    <location>
        <begin position="46"/>
        <end position="63"/>
    </location>
</feature>
<proteinExistence type="predicted"/>
<dbReference type="Proteomes" id="UP000000591">
    <property type="component" value="Chromosome V"/>
</dbReference>
<feature type="domain" description="Transcription activator GCR1-like" evidence="2">
    <location>
        <begin position="565"/>
        <end position="629"/>
    </location>
</feature>
<dbReference type="eggNOG" id="ENOG502QTWE">
    <property type="taxonomic scope" value="Eukaryota"/>
</dbReference>
<organism evidence="3 4">
    <name type="scientific">Eremothecium gossypii (strain ATCC 10895 / CBS 109.51 / FGSC 9923 / NRRL Y-1056)</name>
    <name type="common">Yeast</name>
    <name type="synonym">Ashbya gossypii</name>
    <dbReference type="NCBI Taxonomy" id="284811"/>
    <lineage>
        <taxon>Eukaryota</taxon>
        <taxon>Fungi</taxon>
        <taxon>Dikarya</taxon>
        <taxon>Ascomycota</taxon>
        <taxon>Saccharomycotina</taxon>
        <taxon>Saccharomycetes</taxon>
        <taxon>Saccharomycetales</taxon>
        <taxon>Saccharomycetaceae</taxon>
        <taxon>Eremothecium</taxon>
    </lineage>
</organism>
<dbReference type="Pfam" id="PF12550">
    <property type="entry name" value="GCR1_C"/>
    <property type="match status" value="1"/>
</dbReference>
<dbReference type="InterPro" id="IPR052146">
    <property type="entry name" value="HOT1"/>
</dbReference>
<evidence type="ECO:0000256" key="1">
    <source>
        <dbReference type="SAM" id="MobiDB-lite"/>
    </source>
</evidence>
<dbReference type="STRING" id="284811.Q758V3"/>
<dbReference type="GeneID" id="4620798"/>
<dbReference type="AlphaFoldDB" id="Q758V3"/>
<reference evidence="4" key="2">
    <citation type="journal article" date="2013" name="G3 (Bethesda)">
        <title>Genomes of Ashbya fungi isolated from insects reveal four mating-type loci, numerous translocations, lack of transposons, and distinct gene duplications.</title>
        <authorList>
            <person name="Dietrich F.S."/>
            <person name="Voegeli S."/>
            <person name="Kuo S."/>
            <person name="Philippsen P."/>
        </authorList>
    </citation>
    <scope>GENOME REANNOTATION</scope>
    <source>
        <strain evidence="4">ATCC 10895 / CBS 109.51 / FGSC 9923 / NRRL Y-1056</strain>
    </source>
</reference>
<evidence type="ECO:0000313" key="4">
    <source>
        <dbReference type="Proteomes" id="UP000000591"/>
    </source>
</evidence>
<dbReference type="Gene3D" id="1.10.443.20">
    <property type="entry name" value="Centromere DNA-binding protein complex CBF3 subunit, domain 2"/>
    <property type="match status" value="1"/>
</dbReference>
<name>Q758V3_EREGS</name>
<dbReference type="PANTHER" id="PTHR37784:SF1">
    <property type="entry name" value="GLYCOLYTIC GENES TRANSCRIPTIONAL ACTIVATOR GCR1"/>
    <property type="match status" value="1"/>
</dbReference>
<evidence type="ECO:0000259" key="2">
    <source>
        <dbReference type="Pfam" id="PF12550"/>
    </source>
</evidence>
<dbReference type="OrthoDB" id="428577at2759"/>
<evidence type="ECO:0000313" key="3">
    <source>
        <dbReference type="EMBL" id="AAS52440.1"/>
    </source>
</evidence>